<protein>
    <recommendedName>
        <fullName evidence="3">Partial AB-hydrolase lipase domain-containing protein</fullName>
    </recommendedName>
</protein>
<dbReference type="InterPro" id="IPR029058">
    <property type="entry name" value="AB_hydrolase_fold"/>
</dbReference>
<evidence type="ECO:0000256" key="1">
    <source>
        <dbReference type="SAM" id="MobiDB-lite"/>
    </source>
</evidence>
<dbReference type="EMBL" id="JAVHNQ010000008">
    <property type="protein sequence ID" value="KAK6340652.1"/>
    <property type="molecule type" value="Genomic_DNA"/>
</dbReference>
<feature type="transmembrane region" description="Helical" evidence="2">
    <location>
        <begin position="114"/>
        <end position="136"/>
    </location>
</feature>
<proteinExistence type="predicted"/>
<dbReference type="GO" id="GO:0006629">
    <property type="term" value="P:lipid metabolic process"/>
    <property type="evidence" value="ECO:0007669"/>
    <property type="project" value="InterPro"/>
</dbReference>
<feature type="domain" description="Partial AB-hydrolase lipase" evidence="3">
    <location>
        <begin position="186"/>
        <end position="244"/>
    </location>
</feature>
<evidence type="ECO:0000259" key="3">
    <source>
        <dbReference type="Pfam" id="PF04083"/>
    </source>
</evidence>
<dbReference type="AlphaFoldDB" id="A0AAV9UEV5"/>
<sequence length="752" mass="83956">MVAHDGSTSSTTQLRIQPSVETTGLPLVSKADLADVGLTAKVVAGNEKVLETSSGLRLPCDPAALDDIETDAEITSLKRRTNSIERVPARTNAQFPPLPIYGPLTWPRWIQIQLFRVVSFILSTTFLLTIVCGAVIETIRVNIHNIMHSQDQKPDRPLEGLEHQLDREIDEQERKYDKAQLKCNVGYYARRVGLDMREFEVATEDGFILTLQHIFDPNDTDSTKKYPVLLIHGLLQSAGAFCSNDDNSLAFYLCKSGYDVWLGNNRCFYAPKHMALKSSDPRMWCWNIRQMGIFDLPAFVDHVLHATGFPKLALVAHSQGTTQSFVAMAKDQHPTLGSKISIFCALAPAVYSGPLIKAAHFKFMKLIPAGMFRVVFGIHSFIPFMGTMHSLVPGRLYGWLGYRVFTYLFSWSDKLWSRRLRSRGFMFSPVYVSSESMRWWLGRDGFATHKCILATRNEVEEEEQRMEGTVTATARESDAGGLKHRMESRAVATTRFVMDDGMGKITATTKITTKTSAIGEISHGGGAPHLCEDIEQERHEKTAEINVSPRDTCEGQPAIYTPQISALRRGGEEANVNPAPHNNSSSSSRSYPGATPAAIKRPECMSRAAAPQSELHVSPQQHPCHARTPSEQRRERAWFDTSFPPLALWICGSDKLVDGIKLLRRLKRGAEPDVNLVHAKVVPEYEHLDCIWAIDSIMQVGAEVRSCVWQSVPWDVRAHMDVRVPVGCEGMGVYEPLRRSKDLAPGDEGHDE</sequence>
<keyword evidence="2" id="KW-0812">Transmembrane</keyword>
<organism evidence="4 5">
    <name type="scientific">Orbilia brochopaga</name>
    <dbReference type="NCBI Taxonomy" id="3140254"/>
    <lineage>
        <taxon>Eukaryota</taxon>
        <taxon>Fungi</taxon>
        <taxon>Dikarya</taxon>
        <taxon>Ascomycota</taxon>
        <taxon>Pezizomycotina</taxon>
        <taxon>Orbiliomycetes</taxon>
        <taxon>Orbiliales</taxon>
        <taxon>Orbiliaceae</taxon>
        <taxon>Orbilia</taxon>
    </lineage>
</organism>
<evidence type="ECO:0000313" key="5">
    <source>
        <dbReference type="Proteomes" id="UP001375240"/>
    </source>
</evidence>
<keyword evidence="2" id="KW-0472">Membrane</keyword>
<evidence type="ECO:0000256" key="2">
    <source>
        <dbReference type="SAM" id="Phobius"/>
    </source>
</evidence>
<dbReference type="Gene3D" id="3.40.50.1820">
    <property type="entry name" value="alpha/beta hydrolase"/>
    <property type="match status" value="2"/>
</dbReference>
<dbReference type="InterPro" id="IPR006693">
    <property type="entry name" value="AB_hydrolase_lipase"/>
</dbReference>
<evidence type="ECO:0000313" key="4">
    <source>
        <dbReference type="EMBL" id="KAK6340652.1"/>
    </source>
</evidence>
<comment type="caution">
    <text evidence="4">The sequence shown here is derived from an EMBL/GenBank/DDBJ whole genome shotgun (WGS) entry which is preliminary data.</text>
</comment>
<feature type="region of interest" description="Disordered" evidence="1">
    <location>
        <begin position="462"/>
        <end position="484"/>
    </location>
</feature>
<dbReference type="PANTHER" id="PTHR11005">
    <property type="entry name" value="LYSOSOMAL ACID LIPASE-RELATED"/>
    <property type="match status" value="1"/>
</dbReference>
<reference evidence="4 5" key="1">
    <citation type="submission" date="2019-10" db="EMBL/GenBank/DDBJ databases">
        <authorList>
            <person name="Palmer J.M."/>
        </authorList>
    </citation>
    <scope>NUCLEOTIDE SEQUENCE [LARGE SCALE GENOMIC DNA]</scope>
    <source>
        <strain evidence="4 5">TWF696</strain>
    </source>
</reference>
<feature type="region of interest" description="Disordered" evidence="1">
    <location>
        <begin position="573"/>
        <end position="596"/>
    </location>
</feature>
<name>A0AAV9UEV5_9PEZI</name>
<keyword evidence="2" id="KW-1133">Transmembrane helix</keyword>
<keyword evidence="5" id="KW-1185">Reference proteome</keyword>
<dbReference type="Pfam" id="PF04083">
    <property type="entry name" value="Abhydro_lipase"/>
    <property type="match status" value="1"/>
</dbReference>
<gene>
    <name evidence="4" type="ORF">TWF696_008977</name>
</gene>
<dbReference type="Proteomes" id="UP001375240">
    <property type="component" value="Unassembled WGS sequence"/>
</dbReference>
<feature type="region of interest" description="Disordered" evidence="1">
    <location>
        <begin position="608"/>
        <end position="635"/>
    </location>
</feature>
<accession>A0AAV9UEV5</accession>
<dbReference type="SUPFAM" id="SSF53474">
    <property type="entry name" value="alpha/beta-Hydrolases"/>
    <property type="match status" value="1"/>
</dbReference>